<evidence type="ECO:0008006" key="3">
    <source>
        <dbReference type="Google" id="ProtNLM"/>
    </source>
</evidence>
<dbReference type="Pfam" id="PF14223">
    <property type="entry name" value="Retrotran_gag_2"/>
    <property type="match status" value="1"/>
</dbReference>
<name>A0AAP0BFJ7_9ASPA</name>
<evidence type="ECO:0000313" key="2">
    <source>
        <dbReference type="Proteomes" id="UP001418222"/>
    </source>
</evidence>
<keyword evidence="2" id="KW-1185">Reference proteome</keyword>
<gene>
    <name evidence="1" type="ORF">KSP39_PZI012083</name>
</gene>
<protein>
    <recommendedName>
        <fullName evidence="3">UBN2 domain-containing protein</fullName>
    </recommendedName>
</protein>
<proteinExistence type="predicted"/>
<accession>A0AAP0BFJ7</accession>
<comment type="caution">
    <text evidence="1">The sequence shown here is derived from an EMBL/GenBank/DDBJ whole genome shotgun (WGS) entry which is preliminary data.</text>
</comment>
<dbReference type="Proteomes" id="UP001418222">
    <property type="component" value="Unassembled WGS sequence"/>
</dbReference>
<evidence type="ECO:0000313" key="1">
    <source>
        <dbReference type="EMBL" id="KAK8936982.1"/>
    </source>
</evidence>
<dbReference type="EMBL" id="JBBWWQ010000010">
    <property type="protein sequence ID" value="KAK8936982.1"/>
    <property type="molecule type" value="Genomic_DNA"/>
</dbReference>
<reference evidence="1 2" key="1">
    <citation type="journal article" date="2022" name="Nat. Plants">
        <title>Genomes of leafy and leafless Platanthera orchids illuminate the evolution of mycoheterotrophy.</title>
        <authorList>
            <person name="Li M.H."/>
            <person name="Liu K.W."/>
            <person name="Li Z."/>
            <person name="Lu H.C."/>
            <person name="Ye Q.L."/>
            <person name="Zhang D."/>
            <person name="Wang J.Y."/>
            <person name="Li Y.F."/>
            <person name="Zhong Z.M."/>
            <person name="Liu X."/>
            <person name="Yu X."/>
            <person name="Liu D.K."/>
            <person name="Tu X.D."/>
            <person name="Liu B."/>
            <person name="Hao Y."/>
            <person name="Liao X.Y."/>
            <person name="Jiang Y.T."/>
            <person name="Sun W.H."/>
            <person name="Chen J."/>
            <person name="Chen Y.Q."/>
            <person name="Ai Y."/>
            <person name="Zhai J.W."/>
            <person name="Wu S.S."/>
            <person name="Zhou Z."/>
            <person name="Hsiao Y.Y."/>
            <person name="Wu W.L."/>
            <person name="Chen Y.Y."/>
            <person name="Lin Y.F."/>
            <person name="Hsu J.L."/>
            <person name="Li C.Y."/>
            <person name="Wang Z.W."/>
            <person name="Zhao X."/>
            <person name="Zhong W.Y."/>
            <person name="Ma X.K."/>
            <person name="Ma L."/>
            <person name="Huang J."/>
            <person name="Chen G.Z."/>
            <person name="Huang M.Z."/>
            <person name="Huang L."/>
            <person name="Peng D.H."/>
            <person name="Luo Y.B."/>
            <person name="Zou S.Q."/>
            <person name="Chen S.P."/>
            <person name="Lan S."/>
            <person name="Tsai W.C."/>
            <person name="Van de Peer Y."/>
            <person name="Liu Z.J."/>
        </authorList>
    </citation>
    <scope>NUCLEOTIDE SEQUENCE [LARGE SCALE GENOMIC DNA]</scope>
    <source>
        <strain evidence="1">Lor287</strain>
    </source>
</reference>
<dbReference type="AlphaFoldDB" id="A0AAP0BFJ7"/>
<organism evidence="1 2">
    <name type="scientific">Platanthera zijinensis</name>
    <dbReference type="NCBI Taxonomy" id="2320716"/>
    <lineage>
        <taxon>Eukaryota</taxon>
        <taxon>Viridiplantae</taxon>
        <taxon>Streptophyta</taxon>
        <taxon>Embryophyta</taxon>
        <taxon>Tracheophyta</taxon>
        <taxon>Spermatophyta</taxon>
        <taxon>Magnoliopsida</taxon>
        <taxon>Liliopsida</taxon>
        <taxon>Asparagales</taxon>
        <taxon>Orchidaceae</taxon>
        <taxon>Orchidoideae</taxon>
        <taxon>Orchideae</taxon>
        <taxon>Orchidinae</taxon>
        <taxon>Platanthera</taxon>
    </lineage>
</organism>
<sequence>MEIDEEVDSMYTRFTKIVNAFRSLEKTFSNGDLVRKILQSLPPRFNPKVTAIVESHNISTLEIESFIGNLMTHELELKIQNEEYSREAKKKALALKATKENEVVEESDDEDEVSLYVWEFRSFMKNSKRHEKFKRFLKKGVKENRR</sequence>